<dbReference type="EMBL" id="JAWRVE010000110">
    <property type="protein sequence ID" value="KAL1857689.1"/>
    <property type="molecule type" value="Genomic_DNA"/>
</dbReference>
<keyword evidence="4" id="KW-0723">Serine/threonine-protein kinase</keyword>
<sequence>MLETLEDLQEFFRRAIKADVENGTLFENKQKPIRFYPDDCKRRLNEWFCERIFGLLLSSDPYFKEPGLRKERIQSYYKKICPGLRIIFIILFAFTSSKDLGTTLRLFRENVLEKNLDLSDKSLPLLEASAKEYFGESAGKAFFKRQLELLPNTLQEGEFRQVFPRSRILPWFDEADSFLGEGAYGIVHLMNIVRGHFIFKEPRSRNADNLWHYMTEEAKPTSDADRLRNIKRMLGICQGLDWLHRNLEYRLTMGESQFTAYYHCDLKPDNILVCEDPSTHSLVFRISDFGQARGLRQKSSDGRYRRAGSMIPFPNGQGEYTYLPPECQTRESQASANSTTDVWSFACILLLMVIFNYGGSDAIKEFQTRRHESSLSDEKNDRFYIDSANPRLNPAVINYMKNFEEMPAEPQINNISDMKAVQLE</sequence>
<feature type="binding site" evidence="3">
    <location>
        <position position="200"/>
    </location>
    <ligand>
        <name>ATP</name>
        <dbReference type="ChEBI" id="CHEBI:30616"/>
    </ligand>
</feature>
<name>A0ABR3WBA1_9PEZI</name>
<keyword evidence="4" id="KW-0418">Kinase</keyword>
<organism evidence="6 7">
    <name type="scientific">Diaporthe australafricana</name>
    <dbReference type="NCBI Taxonomy" id="127596"/>
    <lineage>
        <taxon>Eukaryota</taxon>
        <taxon>Fungi</taxon>
        <taxon>Dikarya</taxon>
        <taxon>Ascomycota</taxon>
        <taxon>Pezizomycotina</taxon>
        <taxon>Sordariomycetes</taxon>
        <taxon>Sordariomycetidae</taxon>
        <taxon>Diaporthales</taxon>
        <taxon>Diaporthaceae</taxon>
        <taxon>Diaporthe</taxon>
    </lineage>
</organism>
<dbReference type="PROSITE" id="PS50011">
    <property type="entry name" value="PROTEIN_KINASE_DOM"/>
    <property type="match status" value="1"/>
</dbReference>
<evidence type="ECO:0000256" key="1">
    <source>
        <dbReference type="ARBA" id="ARBA00022741"/>
    </source>
</evidence>
<comment type="caution">
    <text evidence="6">The sequence shown here is derived from an EMBL/GenBank/DDBJ whole genome shotgun (WGS) entry which is preliminary data.</text>
</comment>
<evidence type="ECO:0000259" key="5">
    <source>
        <dbReference type="PROSITE" id="PS50011"/>
    </source>
</evidence>
<dbReference type="InterPro" id="IPR017441">
    <property type="entry name" value="Protein_kinase_ATP_BS"/>
</dbReference>
<comment type="similarity">
    <text evidence="4">Belongs to the protein kinase superfamily.</text>
</comment>
<evidence type="ECO:0000313" key="6">
    <source>
        <dbReference type="EMBL" id="KAL1857689.1"/>
    </source>
</evidence>
<dbReference type="InterPro" id="IPR008271">
    <property type="entry name" value="Ser/Thr_kinase_AS"/>
</dbReference>
<keyword evidence="1 3" id="KW-0547">Nucleotide-binding</keyword>
<feature type="domain" description="Protein kinase" evidence="5">
    <location>
        <begin position="92"/>
        <end position="424"/>
    </location>
</feature>
<keyword evidence="2 3" id="KW-0067">ATP-binding</keyword>
<dbReference type="Pfam" id="PF00069">
    <property type="entry name" value="Pkinase"/>
    <property type="match status" value="1"/>
</dbReference>
<dbReference type="PANTHER" id="PTHR24359:SF1">
    <property type="entry name" value="INHIBITOR OF NUCLEAR FACTOR KAPPA-B KINASE EPSILON SUBUNIT HOMOLOG 1-RELATED"/>
    <property type="match status" value="1"/>
</dbReference>
<evidence type="ECO:0000256" key="4">
    <source>
        <dbReference type="RuleBase" id="RU000304"/>
    </source>
</evidence>
<reference evidence="6 7" key="1">
    <citation type="journal article" date="2024" name="IMA Fungus">
        <title>IMA Genome - F19 : A genome assembly and annotation guide to empower mycologists, including annotated draft genome sequences of Ceratocystis pirilliformis, Diaporthe australafricana, Fusarium ophioides, Paecilomyces lecythidis, and Sporothrix stenoceras.</title>
        <authorList>
            <person name="Aylward J."/>
            <person name="Wilson A.M."/>
            <person name="Visagie C.M."/>
            <person name="Spraker J."/>
            <person name="Barnes I."/>
            <person name="Buitendag C."/>
            <person name="Ceriani C."/>
            <person name="Del Mar Angel L."/>
            <person name="du Plessis D."/>
            <person name="Fuchs T."/>
            <person name="Gasser K."/>
            <person name="Kramer D."/>
            <person name="Li W."/>
            <person name="Munsamy K."/>
            <person name="Piso A."/>
            <person name="Price J.L."/>
            <person name="Sonnekus B."/>
            <person name="Thomas C."/>
            <person name="van der Nest A."/>
            <person name="van Dijk A."/>
            <person name="van Heerden A."/>
            <person name="van Vuuren N."/>
            <person name="Yilmaz N."/>
            <person name="Duong T.A."/>
            <person name="van der Merwe N.A."/>
            <person name="Wingfield M.J."/>
            <person name="Wingfield B.D."/>
        </authorList>
    </citation>
    <scope>NUCLEOTIDE SEQUENCE [LARGE SCALE GENOMIC DNA]</scope>
    <source>
        <strain evidence="6 7">CMW 18300</strain>
    </source>
</reference>
<keyword evidence="7" id="KW-1185">Reference proteome</keyword>
<dbReference type="PROSITE" id="PS00107">
    <property type="entry name" value="PROTEIN_KINASE_ATP"/>
    <property type="match status" value="1"/>
</dbReference>
<keyword evidence="4" id="KW-0808">Transferase</keyword>
<evidence type="ECO:0000313" key="7">
    <source>
        <dbReference type="Proteomes" id="UP001583177"/>
    </source>
</evidence>
<dbReference type="Proteomes" id="UP001583177">
    <property type="component" value="Unassembled WGS sequence"/>
</dbReference>
<protein>
    <recommendedName>
        <fullName evidence="5">Protein kinase domain-containing protein</fullName>
    </recommendedName>
</protein>
<proteinExistence type="inferred from homology"/>
<gene>
    <name evidence="6" type="ORF">Daus18300_010209</name>
</gene>
<dbReference type="PANTHER" id="PTHR24359">
    <property type="entry name" value="SERINE/THREONINE-PROTEIN KINASE SBK1"/>
    <property type="match status" value="1"/>
</dbReference>
<evidence type="ECO:0000256" key="3">
    <source>
        <dbReference type="PROSITE-ProRule" id="PRU10141"/>
    </source>
</evidence>
<dbReference type="InterPro" id="IPR011009">
    <property type="entry name" value="Kinase-like_dom_sf"/>
</dbReference>
<dbReference type="PROSITE" id="PS00108">
    <property type="entry name" value="PROTEIN_KINASE_ST"/>
    <property type="match status" value="1"/>
</dbReference>
<dbReference type="Gene3D" id="1.10.510.10">
    <property type="entry name" value="Transferase(Phosphotransferase) domain 1"/>
    <property type="match status" value="1"/>
</dbReference>
<dbReference type="SUPFAM" id="SSF56112">
    <property type="entry name" value="Protein kinase-like (PK-like)"/>
    <property type="match status" value="1"/>
</dbReference>
<evidence type="ECO:0000256" key="2">
    <source>
        <dbReference type="ARBA" id="ARBA00022840"/>
    </source>
</evidence>
<accession>A0ABR3WBA1</accession>
<dbReference type="SMART" id="SM00220">
    <property type="entry name" value="S_TKc"/>
    <property type="match status" value="1"/>
</dbReference>
<dbReference type="InterPro" id="IPR000719">
    <property type="entry name" value="Prot_kinase_dom"/>
</dbReference>